<sequence length="354" mass="40543">EHIHSVQGELHIWELRAQNRYEASFITDWKSRAASEGKRVIGKCDFRGVAWVIVTYVLDSTEVLVPKLLKPNEQAEVYFKNCLKSVKYPTFRGKTFQLRAKLKVTTMQSEKQGNNLVSWFPVQIFPPNSTRILPNEPSEKTDDTRPDEMSTHDLKVSPKTQLKNNCTNPFLPASEQSEDLELRRMSMQPERKEPVFARISDSNGEIAKMLLIRTDVKPGDILCGFLDFRSGTSVCTEYCVKLVAIEEVPDGIAPQMNKKKPNKSKTEESNYYGTVSEVVLGLDTTSFDMAIPPLATPTFSSNSIRLKWVLRFEFVITTKEYLLQFTKSKTTWRAPAKMHVKSRIWETELHVHSF</sequence>
<feature type="non-terminal residue" evidence="2">
    <location>
        <position position="354"/>
    </location>
</feature>
<dbReference type="STRING" id="6832.A0A553NPK0"/>
<feature type="compositionally biased region" description="Basic and acidic residues" evidence="1">
    <location>
        <begin position="137"/>
        <end position="156"/>
    </location>
</feature>
<name>A0A553NPK0_TIGCA</name>
<accession>A0A553NPK0</accession>
<keyword evidence="3" id="KW-1185">Reference proteome</keyword>
<evidence type="ECO:0000256" key="1">
    <source>
        <dbReference type="SAM" id="MobiDB-lite"/>
    </source>
</evidence>
<reference evidence="2 3" key="1">
    <citation type="journal article" date="2018" name="Nat. Ecol. Evol.">
        <title>Genomic signatures of mitonuclear coevolution across populations of Tigriopus californicus.</title>
        <authorList>
            <person name="Barreto F.S."/>
            <person name="Watson E.T."/>
            <person name="Lima T.G."/>
            <person name="Willett C.S."/>
            <person name="Edmands S."/>
            <person name="Li W."/>
            <person name="Burton R.S."/>
        </authorList>
    </citation>
    <scope>NUCLEOTIDE SEQUENCE [LARGE SCALE GENOMIC DNA]</scope>
    <source>
        <strain evidence="2 3">San Diego</strain>
    </source>
</reference>
<comment type="caution">
    <text evidence="2">The sequence shown here is derived from an EMBL/GenBank/DDBJ whole genome shotgun (WGS) entry which is preliminary data.</text>
</comment>
<gene>
    <name evidence="2" type="ORF">TCAL_15840</name>
</gene>
<evidence type="ECO:0000313" key="2">
    <source>
        <dbReference type="EMBL" id="TRY67337.1"/>
    </source>
</evidence>
<dbReference type="InterPro" id="IPR014848">
    <property type="entry name" value="Rgp1"/>
</dbReference>
<feature type="region of interest" description="Disordered" evidence="1">
    <location>
        <begin position="128"/>
        <end position="175"/>
    </location>
</feature>
<feature type="non-terminal residue" evidence="2">
    <location>
        <position position="1"/>
    </location>
</feature>
<organism evidence="2 3">
    <name type="scientific">Tigriopus californicus</name>
    <name type="common">Marine copepod</name>
    <dbReference type="NCBI Taxonomy" id="6832"/>
    <lineage>
        <taxon>Eukaryota</taxon>
        <taxon>Metazoa</taxon>
        <taxon>Ecdysozoa</taxon>
        <taxon>Arthropoda</taxon>
        <taxon>Crustacea</taxon>
        <taxon>Multicrustacea</taxon>
        <taxon>Hexanauplia</taxon>
        <taxon>Copepoda</taxon>
        <taxon>Harpacticoida</taxon>
        <taxon>Harpacticidae</taxon>
        <taxon>Tigriopus</taxon>
    </lineage>
</organism>
<dbReference type="AlphaFoldDB" id="A0A553NPK0"/>
<dbReference type="Proteomes" id="UP000318571">
    <property type="component" value="Chromosome 4"/>
</dbReference>
<dbReference type="Pfam" id="PF08737">
    <property type="entry name" value="Rgp1"/>
    <property type="match status" value="1"/>
</dbReference>
<protein>
    <submittedName>
        <fullName evidence="2">Uncharacterized protein</fullName>
    </submittedName>
</protein>
<proteinExistence type="predicted"/>
<feature type="compositionally biased region" description="Polar residues" evidence="1">
    <location>
        <begin position="158"/>
        <end position="168"/>
    </location>
</feature>
<evidence type="ECO:0000313" key="3">
    <source>
        <dbReference type="Proteomes" id="UP000318571"/>
    </source>
</evidence>
<dbReference type="PANTHER" id="PTHR12507">
    <property type="entry name" value="REDUCED GROWTH PHENOTYPE 1 RGP1, YEAST -RELATED"/>
    <property type="match status" value="1"/>
</dbReference>
<dbReference type="EMBL" id="VCGU01000011">
    <property type="protein sequence ID" value="TRY67337.1"/>
    <property type="molecule type" value="Genomic_DNA"/>
</dbReference>